<dbReference type="OrthoDB" id="5335351at2759"/>
<name>A0A1R3RP38_ASPC5</name>
<dbReference type="Proteomes" id="UP000188318">
    <property type="component" value="Unassembled WGS sequence"/>
</dbReference>
<feature type="compositionally biased region" description="Polar residues" evidence="1">
    <location>
        <begin position="30"/>
        <end position="40"/>
    </location>
</feature>
<feature type="compositionally biased region" description="Basic and acidic residues" evidence="1">
    <location>
        <begin position="1"/>
        <end position="11"/>
    </location>
</feature>
<dbReference type="EMBL" id="KV907498">
    <property type="protein sequence ID" value="OOF96275.1"/>
    <property type="molecule type" value="Genomic_DNA"/>
</dbReference>
<dbReference type="AlphaFoldDB" id="A0A1R3RP38"/>
<dbReference type="OMA" id="QSGHEHE"/>
<evidence type="ECO:0000313" key="3">
    <source>
        <dbReference type="EMBL" id="OOF96275.1"/>
    </source>
</evidence>
<sequence length="138" mass="16050">MASLNKDHRGTDLPGDEQCQVERRTKGLKSPQNPSQSSGSLRDHDWDQLQDEYIDSMEKHEQAEQKLRGHVSKLLEIFMAWSETTVTRDEIRALKRFKTQMQHVQTSEESLELKRKHYIDVVKAFESALALLNNRIDS</sequence>
<evidence type="ECO:0000256" key="1">
    <source>
        <dbReference type="SAM" id="MobiDB-lite"/>
    </source>
</evidence>
<organism evidence="2 4">
    <name type="scientific">Aspergillus carbonarius (strain ITEM 5010)</name>
    <dbReference type="NCBI Taxonomy" id="602072"/>
    <lineage>
        <taxon>Eukaryota</taxon>
        <taxon>Fungi</taxon>
        <taxon>Dikarya</taxon>
        <taxon>Ascomycota</taxon>
        <taxon>Pezizomycotina</taxon>
        <taxon>Eurotiomycetes</taxon>
        <taxon>Eurotiomycetidae</taxon>
        <taxon>Eurotiales</taxon>
        <taxon>Aspergillaceae</taxon>
        <taxon>Aspergillus</taxon>
        <taxon>Aspergillus subgen. Circumdati</taxon>
    </lineage>
</organism>
<keyword evidence="4" id="KW-1185">Reference proteome</keyword>
<evidence type="ECO:0000313" key="2">
    <source>
        <dbReference type="EMBL" id="OOF96238.1"/>
    </source>
</evidence>
<dbReference type="VEuPathDB" id="FungiDB:ASPCADRAFT_129361"/>
<evidence type="ECO:0000313" key="4">
    <source>
        <dbReference type="Proteomes" id="UP000188318"/>
    </source>
</evidence>
<reference evidence="2" key="1">
    <citation type="submission" date="2016-12" db="EMBL/GenBank/DDBJ databases">
        <authorList>
            <consortium name="DOE Joint Genome Institute"/>
            <person name="Riley R."/>
            <person name="Kuo A."/>
            <person name="Sun H."/>
            <person name="Pangilinan J."/>
            <person name="Culley D."/>
            <person name="Salamov A."/>
            <person name="Magnuson J."/>
            <person name="Bruno K."/>
            <person name="Henrissat B."/>
            <person name="Berka R."/>
            <person name="Tsang A."/>
            <person name="Barry K."/>
            <person name="lapidus A."/>
            <person name="Martin J."/>
            <person name="Lindquist E."/>
            <person name="Wang Z."/>
            <person name="Baker S."/>
            <person name="Grigoriev I."/>
            <person name="Nordberg H.P."/>
            <person name="Cantor M.N."/>
            <person name="Hua S.X."/>
        </authorList>
    </citation>
    <scope>NUCLEOTIDE SEQUENCE [LARGE SCALE GENOMIC DNA]</scope>
    <source>
        <strain evidence="2">ITEM 5010</strain>
    </source>
</reference>
<dbReference type="EMBL" id="KV907498">
    <property type="protein sequence ID" value="OOF96238.1"/>
    <property type="molecule type" value="Genomic_DNA"/>
</dbReference>
<dbReference type="VEuPathDB" id="FungiDB:ASPCADRAFT_129323"/>
<proteinExistence type="predicted"/>
<dbReference type="STRING" id="602072.A0A1R3RP38"/>
<reference evidence="4" key="2">
    <citation type="journal article" date="2017" name="Genome Biol.">
        <title>Comparative genomics reveals high biological diversity and specific adaptations in the industrially and medically important fungal genus Aspergillus.</title>
        <authorList>
            <person name="de Vries R.P."/>
            <person name="Riley R."/>
            <person name="Wiebenga A."/>
            <person name="Aguilar-Osorio G."/>
            <person name="Amillis S."/>
            <person name="Uchima C.A."/>
            <person name="Anderluh G."/>
            <person name="Asadollahi M."/>
            <person name="Askin M."/>
            <person name="Barry K."/>
            <person name="Battaglia E."/>
            <person name="Bayram O."/>
            <person name="Benocci T."/>
            <person name="Braus-Stromeyer S.A."/>
            <person name="Caldana C."/>
            <person name="Canovas D."/>
            <person name="Cerqueira G.C."/>
            <person name="Chen F."/>
            <person name="Chen W."/>
            <person name="Choi C."/>
            <person name="Clum A."/>
            <person name="Dos Santos R.A."/>
            <person name="Damasio A.R."/>
            <person name="Diallinas G."/>
            <person name="Emri T."/>
            <person name="Fekete E."/>
            <person name="Flipphi M."/>
            <person name="Freyberg S."/>
            <person name="Gallo A."/>
            <person name="Gournas C."/>
            <person name="Habgood R."/>
            <person name="Hainaut M."/>
            <person name="Harispe M.L."/>
            <person name="Henrissat B."/>
            <person name="Hilden K.S."/>
            <person name="Hope R."/>
            <person name="Hossain A."/>
            <person name="Karabika E."/>
            <person name="Karaffa L."/>
            <person name="Karanyi Z."/>
            <person name="Krasevec N."/>
            <person name="Kuo A."/>
            <person name="Kusch H."/>
            <person name="LaButti K."/>
            <person name="Lagendijk E.L."/>
            <person name="Lapidus A."/>
            <person name="Levasseur A."/>
            <person name="Lindquist E."/>
            <person name="Lipzen A."/>
            <person name="Logrieco A.F."/>
            <person name="MacCabe A."/>
            <person name="Maekelae M.R."/>
            <person name="Malavazi I."/>
            <person name="Melin P."/>
            <person name="Meyer V."/>
            <person name="Mielnichuk N."/>
            <person name="Miskei M."/>
            <person name="Molnar A.P."/>
            <person name="Mule G."/>
            <person name="Ngan C.Y."/>
            <person name="Orejas M."/>
            <person name="Orosz E."/>
            <person name="Ouedraogo J.P."/>
            <person name="Overkamp K.M."/>
            <person name="Park H.-S."/>
            <person name="Perrone G."/>
            <person name="Piumi F."/>
            <person name="Punt P.J."/>
            <person name="Ram A.F."/>
            <person name="Ramon A."/>
            <person name="Rauscher S."/>
            <person name="Record E."/>
            <person name="Riano-Pachon D.M."/>
            <person name="Robert V."/>
            <person name="Roehrig J."/>
            <person name="Ruller R."/>
            <person name="Salamov A."/>
            <person name="Salih N.S."/>
            <person name="Samson R.A."/>
            <person name="Sandor E."/>
            <person name="Sanguinetti M."/>
            <person name="Schuetze T."/>
            <person name="Sepcic K."/>
            <person name="Shelest E."/>
            <person name="Sherlock G."/>
            <person name="Sophianopoulou V."/>
            <person name="Squina F.M."/>
            <person name="Sun H."/>
            <person name="Susca A."/>
            <person name="Todd R.B."/>
            <person name="Tsang A."/>
            <person name="Unkles S.E."/>
            <person name="van de Wiele N."/>
            <person name="van Rossen-Uffink D."/>
            <person name="Oliveira J.V."/>
            <person name="Vesth T.C."/>
            <person name="Visser J."/>
            <person name="Yu J.-H."/>
            <person name="Zhou M."/>
            <person name="Andersen M.R."/>
            <person name="Archer D.B."/>
            <person name="Baker S.E."/>
            <person name="Benoit I."/>
            <person name="Brakhage A.A."/>
            <person name="Braus G.H."/>
            <person name="Fischer R."/>
            <person name="Frisvad J.C."/>
            <person name="Goldman G.H."/>
            <person name="Houbraken J."/>
            <person name="Oakley B."/>
            <person name="Pocsi I."/>
            <person name="Scazzocchio C."/>
            <person name="Seiboth B."/>
            <person name="vanKuyk P.A."/>
            <person name="Wortman J."/>
            <person name="Dyer P.S."/>
            <person name="Grigoriev I.V."/>
        </authorList>
    </citation>
    <scope>NUCLEOTIDE SEQUENCE [LARGE SCALE GENOMIC DNA]</scope>
    <source>
        <strain evidence="4">ITEM 5010</strain>
    </source>
</reference>
<feature type="region of interest" description="Disordered" evidence="1">
    <location>
        <begin position="1"/>
        <end position="45"/>
    </location>
</feature>
<accession>A0A1R3RP38</accession>
<protein>
    <submittedName>
        <fullName evidence="2">Uncharacterized protein</fullName>
    </submittedName>
</protein>
<gene>
    <name evidence="2" type="ORF">ASPCADRAFT_129323</name>
    <name evidence="3" type="ORF">ASPCADRAFT_129361</name>
</gene>